<dbReference type="InterPro" id="IPR020472">
    <property type="entry name" value="WD40_PAC1"/>
</dbReference>
<dbReference type="InterPro" id="IPR001810">
    <property type="entry name" value="F-box_dom"/>
</dbReference>
<dbReference type="Proteomes" id="UP000593567">
    <property type="component" value="Unassembled WGS sequence"/>
</dbReference>
<organism evidence="6 7">
    <name type="scientific">Bugula neritina</name>
    <name type="common">Brown bryozoan</name>
    <name type="synonym">Sertularia neritina</name>
    <dbReference type="NCBI Taxonomy" id="10212"/>
    <lineage>
        <taxon>Eukaryota</taxon>
        <taxon>Metazoa</taxon>
        <taxon>Spiralia</taxon>
        <taxon>Lophotrochozoa</taxon>
        <taxon>Bryozoa</taxon>
        <taxon>Gymnolaemata</taxon>
        <taxon>Cheilostomatida</taxon>
        <taxon>Flustrina</taxon>
        <taxon>Buguloidea</taxon>
        <taxon>Bugulidae</taxon>
        <taxon>Bugula</taxon>
    </lineage>
</organism>
<dbReference type="InterPro" id="IPR015943">
    <property type="entry name" value="WD40/YVTN_repeat-like_dom_sf"/>
</dbReference>
<evidence type="ECO:0000256" key="1">
    <source>
        <dbReference type="ARBA" id="ARBA00022574"/>
    </source>
</evidence>
<dbReference type="EMBL" id="VXIV02001465">
    <property type="protein sequence ID" value="KAF6032940.1"/>
    <property type="molecule type" value="Genomic_DNA"/>
</dbReference>
<dbReference type="Pfam" id="PF12937">
    <property type="entry name" value="F-box-like"/>
    <property type="match status" value="1"/>
</dbReference>
<dbReference type="OrthoDB" id="538223at2759"/>
<evidence type="ECO:0000256" key="3">
    <source>
        <dbReference type="PROSITE-ProRule" id="PRU00221"/>
    </source>
</evidence>
<keyword evidence="2" id="KW-0677">Repeat</keyword>
<evidence type="ECO:0000259" key="5">
    <source>
        <dbReference type="PROSITE" id="PS50181"/>
    </source>
</evidence>
<dbReference type="SUPFAM" id="SSF81383">
    <property type="entry name" value="F-box domain"/>
    <property type="match status" value="1"/>
</dbReference>
<dbReference type="InterPro" id="IPR001680">
    <property type="entry name" value="WD40_rpt"/>
</dbReference>
<reference evidence="6" key="1">
    <citation type="submission" date="2020-06" db="EMBL/GenBank/DDBJ databases">
        <title>Draft genome of Bugula neritina, a colonial animal packing powerful symbionts and potential medicines.</title>
        <authorList>
            <person name="Rayko M."/>
        </authorList>
    </citation>
    <scope>NUCLEOTIDE SEQUENCE [LARGE SCALE GENOMIC DNA]</scope>
    <source>
        <strain evidence="6">Kwan_BN1</strain>
    </source>
</reference>
<dbReference type="InterPro" id="IPR042627">
    <property type="entry name" value="FBXW2"/>
</dbReference>
<comment type="caution">
    <text evidence="6">The sequence shown here is derived from an EMBL/GenBank/DDBJ whole genome shotgun (WGS) entry which is preliminary data.</text>
</comment>
<dbReference type="InterPro" id="IPR019775">
    <property type="entry name" value="WD40_repeat_CS"/>
</dbReference>
<accession>A0A7J7K2S3</accession>
<evidence type="ECO:0000313" key="7">
    <source>
        <dbReference type="Proteomes" id="UP000593567"/>
    </source>
</evidence>
<dbReference type="Pfam" id="PF00400">
    <property type="entry name" value="WD40"/>
    <property type="match status" value="3"/>
</dbReference>
<dbReference type="CDD" id="cd22131">
    <property type="entry name" value="F-box_FBXW2"/>
    <property type="match status" value="1"/>
</dbReference>
<feature type="domain" description="F-box" evidence="5">
    <location>
        <begin position="68"/>
        <end position="115"/>
    </location>
</feature>
<sequence>MADNQMRNDDGLSFNKVSDVDNWLKTVGKHFIELSDDNKNRTLDYLIQNSGAKQLYHLSEKLNCLLKRDFLKLLPPEMSFYLLKFLDPKSLLACCQVSRYWNKTVNSCVDCWKRSCEKIGVKITDGVTSAKEYKKLFTTVYARQINLDNGTAFTAEYLHGHTDRVMAIYYHNGLLATGSDDRTVRLWDCETGQCLKIYNTHTVADVKFDSKQLVTASFDNTAACWDLATGVRMRHYRGHVGAVFTVDFNEDVDILVTGGIDYTIKIWMFSEALLLHSLNTYNAGWITKVLIHRADMNSKQFSIVCIDFSYIYVWNIAGHHKVSDFKGWPAAHSCFVPTLLKHGQDLYCCVSDIQHSIFSIQKNSLVESSASDVQPVLYPKAGIQAMLGIGNQFRMFLSDAPVDHYKIDIVNHNSKRLCSIKLPDCRPTKRGSTFTLGERGWFDGFDGVNDKGVFFAASLRDHSIYMLKWKPRCNKQEVGSLNDKRSSGLEMSNTDSFQKLSVE</sequence>
<dbReference type="SUPFAM" id="SSF50978">
    <property type="entry name" value="WD40 repeat-like"/>
    <property type="match status" value="1"/>
</dbReference>
<dbReference type="PROSITE" id="PS50294">
    <property type="entry name" value="WD_REPEATS_REGION"/>
    <property type="match status" value="2"/>
</dbReference>
<keyword evidence="7" id="KW-1185">Reference proteome</keyword>
<evidence type="ECO:0000256" key="4">
    <source>
        <dbReference type="SAM" id="MobiDB-lite"/>
    </source>
</evidence>
<name>A0A7J7K2S3_BUGNE</name>
<dbReference type="SMART" id="SM00320">
    <property type="entry name" value="WD40"/>
    <property type="match status" value="3"/>
</dbReference>
<dbReference type="Gene3D" id="2.130.10.10">
    <property type="entry name" value="YVTN repeat-like/Quinoprotein amine dehydrogenase"/>
    <property type="match status" value="1"/>
</dbReference>
<dbReference type="PROSITE" id="PS50181">
    <property type="entry name" value="FBOX"/>
    <property type="match status" value="1"/>
</dbReference>
<feature type="repeat" description="WD" evidence="3">
    <location>
        <begin position="236"/>
        <end position="267"/>
    </location>
</feature>
<dbReference type="PANTHER" id="PTHR44436">
    <property type="entry name" value="F-BOX/WD REPEAT-CONTAINING PROTEIN 2"/>
    <property type="match status" value="1"/>
</dbReference>
<dbReference type="Gene3D" id="1.20.1280.50">
    <property type="match status" value="1"/>
</dbReference>
<proteinExistence type="predicted"/>
<dbReference type="PROSITE" id="PS00678">
    <property type="entry name" value="WD_REPEATS_1"/>
    <property type="match status" value="1"/>
</dbReference>
<dbReference type="InterPro" id="IPR036047">
    <property type="entry name" value="F-box-like_dom_sf"/>
</dbReference>
<dbReference type="AlphaFoldDB" id="A0A7J7K2S3"/>
<feature type="repeat" description="WD" evidence="3">
    <location>
        <begin position="158"/>
        <end position="197"/>
    </location>
</feature>
<dbReference type="InterPro" id="IPR036322">
    <property type="entry name" value="WD40_repeat_dom_sf"/>
</dbReference>
<dbReference type="PRINTS" id="PR00320">
    <property type="entry name" value="GPROTEINBRPT"/>
</dbReference>
<dbReference type="SMART" id="SM00256">
    <property type="entry name" value="FBOX"/>
    <property type="match status" value="1"/>
</dbReference>
<protein>
    <submittedName>
        <fullName evidence="6">FBXW2</fullName>
    </submittedName>
</protein>
<keyword evidence="1 3" id="KW-0853">WD repeat</keyword>
<dbReference type="PANTHER" id="PTHR44436:SF1">
    <property type="entry name" value="F-BOX_WD REPEAT-CONTAINING PROTEIN 2"/>
    <property type="match status" value="1"/>
</dbReference>
<dbReference type="PROSITE" id="PS50082">
    <property type="entry name" value="WD_REPEATS_2"/>
    <property type="match status" value="2"/>
</dbReference>
<gene>
    <name evidence="6" type="ORF">EB796_008736</name>
</gene>
<feature type="compositionally biased region" description="Polar residues" evidence="4">
    <location>
        <begin position="489"/>
        <end position="503"/>
    </location>
</feature>
<evidence type="ECO:0000313" key="6">
    <source>
        <dbReference type="EMBL" id="KAF6032940.1"/>
    </source>
</evidence>
<evidence type="ECO:0000256" key="2">
    <source>
        <dbReference type="ARBA" id="ARBA00022737"/>
    </source>
</evidence>
<feature type="region of interest" description="Disordered" evidence="4">
    <location>
        <begin position="478"/>
        <end position="503"/>
    </location>
</feature>